<protein>
    <submittedName>
        <fullName evidence="2">Aminoacyl-histidine dipeptidase</fullName>
    </submittedName>
</protein>
<reference evidence="2" key="1">
    <citation type="submission" date="2020-03" db="EMBL/GenBank/DDBJ databases">
        <title>Spirochaetal bacteria isolated from arthropods constitute a novel genus Entomospira genus novum within the order Spirochaetales.</title>
        <authorList>
            <person name="Grana-Miraglia L."/>
            <person name="Sikutova S."/>
            <person name="Fingerle V."/>
            <person name="Sing A."/>
            <person name="Castillo-Ramirez S."/>
            <person name="Margos G."/>
            <person name="Rudolf I."/>
        </authorList>
    </citation>
    <scope>NUCLEOTIDE SEQUENCE</scope>
    <source>
        <strain evidence="2">BR208</strain>
    </source>
</reference>
<dbReference type="GO" id="GO:0005829">
    <property type="term" value="C:cytosol"/>
    <property type="evidence" value="ECO:0007669"/>
    <property type="project" value="TreeGrafter"/>
</dbReference>
<evidence type="ECO:0000313" key="2">
    <source>
        <dbReference type="EMBL" id="NIZ46983.1"/>
    </source>
</evidence>
<dbReference type="PANTHER" id="PTHR43501">
    <property type="entry name" value="CYTOSOL NON-SPECIFIC DIPEPTIDASE"/>
    <property type="match status" value="1"/>
</dbReference>
<dbReference type="GO" id="GO:0070573">
    <property type="term" value="F:metallodipeptidase activity"/>
    <property type="evidence" value="ECO:0007669"/>
    <property type="project" value="TreeGrafter"/>
</dbReference>
<dbReference type="InterPro" id="IPR002933">
    <property type="entry name" value="Peptidase_M20"/>
</dbReference>
<dbReference type="PANTHER" id="PTHR43501:SF1">
    <property type="entry name" value="CYTOSOL NON-SPECIFIC DIPEPTIDASE"/>
    <property type="match status" value="1"/>
</dbReference>
<keyword evidence="3" id="KW-1185">Reference proteome</keyword>
<dbReference type="SUPFAM" id="SSF53187">
    <property type="entry name" value="Zn-dependent exopeptidases"/>
    <property type="match status" value="1"/>
</dbReference>
<gene>
    <name evidence="2" type="ORF">HCT46_03525</name>
</gene>
<dbReference type="InterPro" id="IPR001160">
    <property type="entry name" value="Peptidase_M20C"/>
</dbReference>
<dbReference type="AlphaFoldDB" id="A0A968KV78"/>
<dbReference type="PIRSF" id="PIRSF016599">
    <property type="entry name" value="Xaa-His_dipept"/>
    <property type="match status" value="1"/>
</dbReference>
<comment type="caution">
    <text evidence="2">The sequence shown here is derived from an EMBL/GenBank/DDBJ whole genome shotgun (WGS) entry which is preliminary data.</text>
</comment>
<sequence>MWSLDFFKELAKVPRLSFHEQQVVSYLKKYAEDQGYIVKMDALGNLSIFVEAQGSGIGKDIVALQAHVDMVCVSEPGRDIDFLHDGLTLYEEDGFLKALGTTLGADDGIGVALAFYCATLPNHPPLEIILTVQEEVGMHGAAAITPDFFEAKRLISFDNPTEHALINGCAGGSILEVKLASEEDLSFSAATIVKIQVRGLLGGHSGIDIHLGRLPANKVLIDFLEQLNDLSIEYRLSHMNIGMARNAIARDGFIEIGLLRADDIDKIQVIKCRLHSDAGEEVSFDMTVIEEPSYRFITKTKERQLRQLLKDIPHGVIAWLNERTVRTSNNLATISYDGVEFTVITFHRSAFKEDLIALHQEIISIAMKHGAKTKDLGETTPWPPHENGTLQTLIGKIYRELYPEQPMEINVVHAGFECGYWELLRPGMDMISMGPNTLDLHSPQERLDLRSLARVERWLENIMVQL</sequence>
<dbReference type="Gene3D" id="3.40.630.10">
    <property type="entry name" value="Zn peptidases"/>
    <property type="match status" value="2"/>
</dbReference>
<dbReference type="NCBIfam" id="TIGR01893">
    <property type="entry name" value="aa-his-dipept"/>
    <property type="match status" value="1"/>
</dbReference>
<dbReference type="RefSeq" id="WP_167703420.1">
    <property type="nucleotide sequence ID" value="NZ_CP118168.1"/>
</dbReference>
<dbReference type="Pfam" id="PF01546">
    <property type="entry name" value="Peptidase_M20"/>
    <property type="match status" value="1"/>
</dbReference>
<dbReference type="GO" id="GO:0006508">
    <property type="term" value="P:proteolysis"/>
    <property type="evidence" value="ECO:0007669"/>
    <property type="project" value="InterPro"/>
</dbReference>
<dbReference type="Proteomes" id="UP000752013">
    <property type="component" value="Unassembled WGS sequence"/>
</dbReference>
<evidence type="ECO:0000313" key="3">
    <source>
        <dbReference type="Proteomes" id="UP000752013"/>
    </source>
</evidence>
<dbReference type="EMBL" id="JAATLK010000001">
    <property type="protein sequence ID" value="NIZ46983.1"/>
    <property type="molecule type" value="Genomic_DNA"/>
</dbReference>
<proteinExistence type="predicted"/>
<dbReference type="PRINTS" id="PR00934">
    <property type="entry name" value="XHISDIPTASE"/>
</dbReference>
<evidence type="ECO:0000256" key="1">
    <source>
        <dbReference type="ARBA" id="ARBA00022801"/>
    </source>
</evidence>
<name>A0A968KV78_9SPIO</name>
<accession>A0A968KV78</accession>
<keyword evidence="1" id="KW-0378">Hydrolase</keyword>
<organism evidence="2 3">
    <name type="scientific">Entomospira nematocerorum</name>
    <dbReference type="NCBI Taxonomy" id="2719987"/>
    <lineage>
        <taxon>Bacteria</taxon>
        <taxon>Pseudomonadati</taxon>
        <taxon>Spirochaetota</taxon>
        <taxon>Spirochaetia</taxon>
        <taxon>Spirochaetales</taxon>
        <taxon>Spirochaetaceae</taxon>
        <taxon>Entomospira</taxon>
    </lineage>
</organism>